<dbReference type="EMBL" id="CP000489">
    <property type="protein sequence ID" value="ABL70728.1"/>
    <property type="molecule type" value="Genomic_DNA"/>
</dbReference>
<organism evidence="1 2">
    <name type="scientific">Paracoccus denitrificans (strain Pd 1222)</name>
    <dbReference type="NCBI Taxonomy" id="318586"/>
    <lineage>
        <taxon>Bacteria</taxon>
        <taxon>Pseudomonadati</taxon>
        <taxon>Pseudomonadota</taxon>
        <taxon>Alphaproteobacteria</taxon>
        <taxon>Rhodobacterales</taxon>
        <taxon>Paracoccaceae</taxon>
        <taxon>Paracoccus</taxon>
    </lineage>
</organism>
<sequence>MPLFRSIPPSLLELLCPPPLHCVRHAACCAKVEIRGVVLAHPSQEVSERGVAGSVHGASVLFGEFPAKVTNPGFGVRFLHNSFLAYVDANMSGP</sequence>
<evidence type="ECO:0000313" key="2">
    <source>
        <dbReference type="Proteomes" id="UP000000361"/>
    </source>
</evidence>
<name>A1B5D4_PARDP</name>
<dbReference type="EnsemblBacteria" id="ABL70728">
    <property type="protein sequence ID" value="ABL70728"/>
    <property type="gene ID" value="Pden_2641"/>
</dbReference>
<dbReference type="Proteomes" id="UP000000361">
    <property type="component" value="Chromosome 1"/>
</dbReference>
<evidence type="ECO:0000313" key="1">
    <source>
        <dbReference type="EMBL" id="ABL70728.1"/>
    </source>
</evidence>
<accession>A1B5D4</accession>
<gene>
    <name evidence="1" type="ordered locus">Pden_2641</name>
</gene>
<reference evidence="2" key="1">
    <citation type="submission" date="2006-12" db="EMBL/GenBank/DDBJ databases">
        <title>Complete sequence of chromosome 1 of Paracoccus denitrificans PD1222.</title>
        <authorList>
            <person name="Copeland A."/>
            <person name="Lucas S."/>
            <person name="Lapidus A."/>
            <person name="Barry K."/>
            <person name="Detter J.C."/>
            <person name="Glavina del Rio T."/>
            <person name="Hammon N."/>
            <person name="Israni S."/>
            <person name="Dalin E."/>
            <person name="Tice H."/>
            <person name="Pitluck S."/>
            <person name="Munk A.C."/>
            <person name="Brettin T."/>
            <person name="Bruce D."/>
            <person name="Han C."/>
            <person name="Tapia R."/>
            <person name="Gilna P."/>
            <person name="Schmutz J."/>
            <person name="Larimer F."/>
            <person name="Land M."/>
            <person name="Hauser L."/>
            <person name="Kyrpides N."/>
            <person name="Lykidis A."/>
            <person name="Spiro S."/>
            <person name="Richardson D.J."/>
            <person name="Moir J.W.B."/>
            <person name="Ferguson S.J."/>
            <person name="van Spanning R.J.M."/>
            <person name="Richardson P."/>
        </authorList>
    </citation>
    <scope>NUCLEOTIDE SEQUENCE [LARGE SCALE GENOMIC DNA]</scope>
    <source>
        <strain evidence="2">Pd 1222</strain>
    </source>
</reference>
<proteinExistence type="predicted"/>
<keyword evidence="2" id="KW-1185">Reference proteome</keyword>
<protein>
    <submittedName>
        <fullName evidence="1">Uncharacterized protein</fullName>
    </submittedName>
</protein>
<dbReference type="KEGG" id="pde:Pden_2641"/>
<dbReference type="HOGENOM" id="CLU_2383499_0_0_5"/>
<dbReference type="AlphaFoldDB" id="A1B5D4"/>
<dbReference type="STRING" id="318586.Pden_2641"/>